<comment type="caution">
    <text evidence="1">The sequence shown here is derived from an EMBL/GenBank/DDBJ whole genome shotgun (WGS) entry which is preliminary data.</text>
</comment>
<accession>A0AAV3Y588</accession>
<sequence>MASELALISAKIFLRVFLPGTRTGTLEKGLEAWDPFVVGEQFAPTTSALSLSVRVDHRKHPLTSTSCHPRALAKQFTGCDFSSLVTVISPHL</sequence>
<keyword evidence="2" id="KW-1185">Reference proteome</keyword>
<evidence type="ECO:0008006" key="3">
    <source>
        <dbReference type="Google" id="ProtNLM"/>
    </source>
</evidence>
<dbReference type="AlphaFoldDB" id="A0AAV3Y588"/>
<evidence type="ECO:0000313" key="2">
    <source>
        <dbReference type="Proteomes" id="UP000735302"/>
    </source>
</evidence>
<protein>
    <recommendedName>
        <fullName evidence="3">Secreted protein</fullName>
    </recommendedName>
</protein>
<name>A0AAV3Y588_9GAST</name>
<proteinExistence type="predicted"/>
<dbReference type="Proteomes" id="UP000735302">
    <property type="component" value="Unassembled WGS sequence"/>
</dbReference>
<gene>
    <name evidence="1" type="ORF">PoB_000389400</name>
</gene>
<reference evidence="1 2" key="1">
    <citation type="journal article" date="2021" name="Elife">
        <title>Chloroplast acquisition without the gene transfer in kleptoplastic sea slugs, Plakobranchus ocellatus.</title>
        <authorList>
            <person name="Maeda T."/>
            <person name="Takahashi S."/>
            <person name="Yoshida T."/>
            <person name="Shimamura S."/>
            <person name="Takaki Y."/>
            <person name="Nagai Y."/>
            <person name="Toyoda A."/>
            <person name="Suzuki Y."/>
            <person name="Arimoto A."/>
            <person name="Ishii H."/>
            <person name="Satoh N."/>
            <person name="Nishiyama T."/>
            <person name="Hasebe M."/>
            <person name="Maruyama T."/>
            <person name="Minagawa J."/>
            <person name="Obokata J."/>
            <person name="Shigenobu S."/>
        </authorList>
    </citation>
    <scope>NUCLEOTIDE SEQUENCE [LARGE SCALE GENOMIC DNA]</scope>
</reference>
<evidence type="ECO:0000313" key="1">
    <source>
        <dbReference type="EMBL" id="GFN77388.1"/>
    </source>
</evidence>
<organism evidence="1 2">
    <name type="scientific">Plakobranchus ocellatus</name>
    <dbReference type="NCBI Taxonomy" id="259542"/>
    <lineage>
        <taxon>Eukaryota</taxon>
        <taxon>Metazoa</taxon>
        <taxon>Spiralia</taxon>
        <taxon>Lophotrochozoa</taxon>
        <taxon>Mollusca</taxon>
        <taxon>Gastropoda</taxon>
        <taxon>Heterobranchia</taxon>
        <taxon>Euthyneura</taxon>
        <taxon>Panpulmonata</taxon>
        <taxon>Sacoglossa</taxon>
        <taxon>Placobranchoidea</taxon>
        <taxon>Plakobranchidae</taxon>
        <taxon>Plakobranchus</taxon>
    </lineage>
</organism>
<dbReference type="EMBL" id="BLXT01000469">
    <property type="protein sequence ID" value="GFN77388.1"/>
    <property type="molecule type" value="Genomic_DNA"/>
</dbReference>